<reference evidence="2" key="1">
    <citation type="journal article" date="2019" name="Int. J. Syst. Evol. Microbiol.">
        <title>The Global Catalogue of Microorganisms (GCM) 10K type strain sequencing project: providing services to taxonomists for standard genome sequencing and annotation.</title>
        <authorList>
            <consortium name="The Broad Institute Genomics Platform"/>
            <consortium name="The Broad Institute Genome Sequencing Center for Infectious Disease"/>
            <person name="Wu L."/>
            <person name="Ma J."/>
        </authorList>
    </citation>
    <scope>NUCLEOTIDE SEQUENCE [LARGE SCALE GENOMIC DNA]</scope>
    <source>
        <strain evidence="2">CCUG 59189</strain>
    </source>
</reference>
<evidence type="ECO:0000313" key="2">
    <source>
        <dbReference type="Proteomes" id="UP001597262"/>
    </source>
</evidence>
<proteinExistence type="predicted"/>
<comment type="caution">
    <text evidence="1">The sequence shown here is derived from an EMBL/GenBank/DDBJ whole genome shotgun (WGS) entry which is preliminary data.</text>
</comment>
<keyword evidence="2" id="KW-1185">Reference proteome</keyword>
<organism evidence="1 2">
    <name type="scientific">Paenibacillus puldeungensis</name>
    <dbReference type="NCBI Taxonomy" id="696536"/>
    <lineage>
        <taxon>Bacteria</taxon>
        <taxon>Bacillati</taxon>
        <taxon>Bacillota</taxon>
        <taxon>Bacilli</taxon>
        <taxon>Bacillales</taxon>
        <taxon>Paenibacillaceae</taxon>
        <taxon>Paenibacillus</taxon>
    </lineage>
</organism>
<name>A0ABW3RUX7_9BACL</name>
<dbReference type="Proteomes" id="UP001597262">
    <property type="component" value="Unassembled WGS sequence"/>
</dbReference>
<evidence type="ECO:0000313" key="1">
    <source>
        <dbReference type="EMBL" id="MFD1176102.1"/>
    </source>
</evidence>
<accession>A0ABW3RUX7</accession>
<dbReference type="EMBL" id="JBHTLM010000004">
    <property type="protein sequence ID" value="MFD1176102.1"/>
    <property type="molecule type" value="Genomic_DNA"/>
</dbReference>
<gene>
    <name evidence="1" type="ORF">ACFQ3W_07300</name>
</gene>
<protein>
    <submittedName>
        <fullName evidence="1">Uncharacterized protein</fullName>
    </submittedName>
</protein>
<dbReference type="RefSeq" id="WP_379318140.1">
    <property type="nucleotide sequence ID" value="NZ_JBHTLM010000004.1"/>
</dbReference>
<sequence>MLKEELLEQVREHGISISSNMIERYVEYGLIVGNRVSLGFSQGVVTHYDARTIDTIVLIDKLKSSRICKHQKDYIFILYWKGYPVQWDKLKARLIEFHSIIMSTFKEIAGYTAHPDYPEIIDDIATDEAANAPKAIGRPSKEFEEKQKIEAQENAKRLILLSKLISDIISKGTISQEVFRVFNQLSNVGSEIAGDTILESTNAWLQQMTWRNAVRQSDEQDYREAYELIHLLKDYWSDLKTHFGSVYDIPFFGNSIKNLEDYYQIKFITDKPSFYRYVLIVLISGGFRQQLMQFLIDPTTRENWNQIIASLPALLAQTSGEEVTLNG</sequence>